<dbReference type="Pfam" id="PF00534">
    <property type="entry name" value="Glycos_transf_1"/>
    <property type="match status" value="1"/>
</dbReference>
<evidence type="ECO:0000256" key="5">
    <source>
        <dbReference type="ARBA" id="ARBA00022676"/>
    </source>
</evidence>
<keyword evidence="7 8" id="KW-0320">Glycogen biosynthesis</keyword>
<feature type="domain" description="Glycosyl transferase family 1" evidence="9">
    <location>
        <begin position="289"/>
        <end position="415"/>
    </location>
</feature>
<accession>A0A1I4UAL6</accession>
<dbReference type="HAMAP" id="MF_00484">
    <property type="entry name" value="Glycogen_synth"/>
    <property type="match status" value="1"/>
</dbReference>
<comment type="function">
    <text evidence="2 8">Synthesizes alpha-1,4-glucan chains using ADP-glucose.</text>
</comment>
<dbReference type="InterPro" id="IPR011835">
    <property type="entry name" value="GS/SS"/>
</dbReference>
<sequence>MRVLFVASECYPLIKTGGLADVAGALPLALANLDCDVRVLMPAYPGVVGHLQNVEEVAAYPDVFGGPGRLLAGETADGLKVLALDVGHLYDRPGNPYLGPDGNDWWDNTRRFAALSAIGAAVGRYGVGDWKPAIVHGHDWQAGLVAPYLLAGPAEGRPKTVFTIHNVAFQGICGRADFDTFGLPSSFYTPAGLEYYGYCSFLKGGLVFSDRLTTVSPTYARELRTPEFGFGMEGVLNERANVLSGIVNGIDTRAWDPATDPLITSNYSARKMAGKAICKTELQNRMGLRVDPDAPLMIVVSRLTGQKGLDMLLPNLEGILQRGGQLAILGAGEHGMERAFVDAAAANPGSVAVHIGYSEPLSHAMQAGADAILIPSRFEPCGLTQLYGLRYGTIPVVARTGGLADTVIDANDASVRAGTATGIQFAPVSAGGLGFAIERLFDLFHNKKVWRALQARAMAHPVGWEDSAPDYVTLYRDLTTEGV</sequence>
<dbReference type="Pfam" id="PF08323">
    <property type="entry name" value="Glyco_transf_5"/>
    <property type="match status" value="1"/>
</dbReference>
<feature type="domain" description="Starch synthase catalytic" evidence="10">
    <location>
        <begin position="2"/>
        <end position="238"/>
    </location>
</feature>
<feature type="binding site" evidence="8">
    <location>
        <position position="15"/>
    </location>
    <ligand>
        <name>ADP-alpha-D-glucose</name>
        <dbReference type="ChEBI" id="CHEBI:57498"/>
    </ligand>
</feature>
<dbReference type="RefSeq" id="WP_101287047.1">
    <property type="nucleotide sequence ID" value="NZ_FOUQ01000007.1"/>
</dbReference>
<dbReference type="EC" id="2.4.1.21" evidence="8"/>
<reference evidence="11 12" key="1">
    <citation type="submission" date="2017-12" db="EMBL/GenBank/DDBJ databases">
        <title>Anaerobic carbon monoxide metabolism by Pleomorphomonas carboxyditropha sp. nov., a new mesophilic hydrogenogenic carboxidotroph.</title>
        <authorList>
            <person name="Esquivel-Elizondo S."/>
            <person name="Krajmalnik-Brown R."/>
        </authorList>
    </citation>
    <scope>NUCLEOTIDE SEQUENCE [LARGE SCALE GENOMIC DNA]</scope>
    <source>
        <strain evidence="11 12">R5-392</strain>
    </source>
</reference>
<evidence type="ECO:0000256" key="4">
    <source>
        <dbReference type="ARBA" id="ARBA00010281"/>
    </source>
</evidence>
<comment type="pathway">
    <text evidence="3 8">Glycan biosynthesis; glycogen biosynthesis.</text>
</comment>
<evidence type="ECO:0000256" key="6">
    <source>
        <dbReference type="ARBA" id="ARBA00022679"/>
    </source>
</evidence>
<dbReference type="OrthoDB" id="9808590at2"/>
<evidence type="ECO:0000256" key="2">
    <source>
        <dbReference type="ARBA" id="ARBA00002764"/>
    </source>
</evidence>
<evidence type="ECO:0000256" key="1">
    <source>
        <dbReference type="ARBA" id="ARBA00001478"/>
    </source>
</evidence>
<evidence type="ECO:0000259" key="9">
    <source>
        <dbReference type="Pfam" id="PF00534"/>
    </source>
</evidence>
<dbReference type="InterPro" id="IPR013534">
    <property type="entry name" value="Starch_synth_cat_dom"/>
</dbReference>
<proteinExistence type="inferred from homology"/>
<dbReference type="Proteomes" id="UP000233491">
    <property type="component" value="Unassembled WGS sequence"/>
</dbReference>
<dbReference type="GO" id="GO:0009011">
    <property type="term" value="F:alpha-1,4-glucan glucosyltransferase (ADP-glucose donor) activity"/>
    <property type="evidence" value="ECO:0007669"/>
    <property type="project" value="UniProtKB-UniRule"/>
</dbReference>
<protein>
    <recommendedName>
        <fullName evidence="8">Glycogen synthase</fullName>
        <ecNumber evidence="8">2.4.1.21</ecNumber>
    </recommendedName>
    <alternativeName>
        <fullName evidence="8">Starch [bacterial glycogen] synthase</fullName>
    </alternativeName>
</protein>
<gene>
    <name evidence="8" type="primary">glgA</name>
    <name evidence="11" type="ORF">CXZ10_00795</name>
</gene>
<keyword evidence="12" id="KW-1185">Reference proteome</keyword>
<comment type="similarity">
    <text evidence="4 8">Belongs to the glycosyltransferase 1 family. Bacterial/plant glycogen synthase subfamily.</text>
</comment>
<evidence type="ECO:0000256" key="7">
    <source>
        <dbReference type="ARBA" id="ARBA00023056"/>
    </source>
</evidence>
<dbReference type="EMBL" id="PJNW01000001">
    <property type="protein sequence ID" value="PKR91283.1"/>
    <property type="molecule type" value="Genomic_DNA"/>
</dbReference>
<dbReference type="AlphaFoldDB" id="A0A1I4UAL6"/>
<evidence type="ECO:0000259" key="10">
    <source>
        <dbReference type="Pfam" id="PF08323"/>
    </source>
</evidence>
<evidence type="ECO:0000256" key="3">
    <source>
        <dbReference type="ARBA" id="ARBA00004964"/>
    </source>
</evidence>
<dbReference type="InterPro" id="IPR001296">
    <property type="entry name" value="Glyco_trans_1"/>
</dbReference>
<evidence type="ECO:0000313" key="11">
    <source>
        <dbReference type="EMBL" id="PKR91283.1"/>
    </source>
</evidence>
<dbReference type="NCBIfam" id="TIGR02095">
    <property type="entry name" value="glgA"/>
    <property type="match status" value="1"/>
</dbReference>
<evidence type="ECO:0000313" key="12">
    <source>
        <dbReference type="Proteomes" id="UP000233491"/>
    </source>
</evidence>
<dbReference type="SUPFAM" id="SSF53756">
    <property type="entry name" value="UDP-Glycosyltransferase/glycogen phosphorylase"/>
    <property type="match status" value="1"/>
</dbReference>
<comment type="catalytic activity">
    <reaction evidence="1 8">
        <text>[(1-&gt;4)-alpha-D-glucosyl](n) + ADP-alpha-D-glucose = [(1-&gt;4)-alpha-D-glucosyl](n+1) + ADP + H(+)</text>
        <dbReference type="Rhea" id="RHEA:18189"/>
        <dbReference type="Rhea" id="RHEA-COMP:9584"/>
        <dbReference type="Rhea" id="RHEA-COMP:9587"/>
        <dbReference type="ChEBI" id="CHEBI:15378"/>
        <dbReference type="ChEBI" id="CHEBI:15444"/>
        <dbReference type="ChEBI" id="CHEBI:57498"/>
        <dbReference type="ChEBI" id="CHEBI:456216"/>
        <dbReference type="EC" id="2.4.1.21"/>
    </reaction>
</comment>
<dbReference type="UniPathway" id="UPA00164"/>
<dbReference type="Gene3D" id="3.40.50.2000">
    <property type="entry name" value="Glycogen Phosphorylase B"/>
    <property type="match status" value="2"/>
</dbReference>
<dbReference type="PANTHER" id="PTHR45825">
    <property type="entry name" value="GRANULE-BOUND STARCH SYNTHASE 1, CHLOROPLASTIC/AMYLOPLASTIC"/>
    <property type="match status" value="1"/>
</dbReference>
<comment type="caution">
    <text evidence="11">The sequence shown here is derived from an EMBL/GenBank/DDBJ whole genome shotgun (WGS) entry which is preliminary data.</text>
</comment>
<dbReference type="PANTHER" id="PTHR45825:SF11">
    <property type="entry name" value="ALPHA AMYLASE DOMAIN-CONTAINING PROTEIN"/>
    <property type="match status" value="1"/>
</dbReference>
<dbReference type="NCBIfam" id="NF001899">
    <property type="entry name" value="PRK00654.1-2"/>
    <property type="match status" value="1"/>
</dbReference>
<evidence type="ECO:0000256" key="8">
    <source>
        <dbReference type="HAMAP-Rule" id="MF_00484"/>
    </source>
</evidence>
<name>A0A1I4UAL6_9HYPH</name>
<dbReference type="GO" id="GO:0005978">
    <property type="term" value="P:glycogen biosynthetic process"/>
    <property type="evidence" value="ECO:0007669"/>
    <property type="project" value="UniProtKB-UniRule"/>
</dbReference>
<organism evidence="11 12">
    <name type="scientific">Pleomorphomonas diazotrophica</name>
    <dbReference type="NCBI Taxonomy" id="1166257"/>
    <lineage>
        <taxon>Bacteria</taxon>
        <taxon>Pseudomonadati</taxon>
        <taxon>Pseudomonadota</taxon>
        <taxon>Alphaproteobacteria</taxon>
        <taxon>Hyphomicrobiales</taxon>
        <taxon>Pleomorphomonadaceae</taxon>
        <taxon>Pleomorphomonas</taxon>
    </lineage>
</organism>
<dbReference type="GO" id="GO:0005829">
    <property type="term" value="C:cytosol"/>
    <property type="evidence" value="ECO:0007669"/>
    <property type="project" value="TreeGrafter"/>
</dbReference>
<dbReference type="GO" id="GO:0004373">
    <property type="term" value="F:alpha-1,4-glucan glucosyltransferase (UDP-glucose donor) activity"/>
    <property type="evidence" value="ECO:0007669"/>
    <property type="project" value="InterPro"/>
</dbReference>
<keyword evidence="6 8" id="KW-0808">Transferase</keyword>
<keyword evidence="5 8" id="KW-0328">Glycosyltransferase</keyword>
<dbReference type="CDD" id="cd03791">
    <property type="entry name" value="GT5_Glycogen_synthase_DULL1-like"/>
    <property type="match status" value="1"/>
</dbReference>